<dbReference type="AlphaFoldDB" id="A0A517QSB8"/>
<name>A0A517QSB8_9PLAN</name>
<feature type="signal peptide" evidence="3">
    <location>
        <begin position="1"/>
        <end position="24"/>
    </location>
</feature>
<evidence type="ECO:0000256" key="3">
    <source>
        <dbReference type="SAM" id="SignalP"/>
    </source>
</evidence>
<keyword evidence="5" id="KW-1185">Reference proteome</keyword>
<accession>A0A517QSB8</accession>
<feature type="region of interest" description="Disordered" evidence="2">
    <location>
        <begin position="170"/>
        <end position="200"/>
    </location>
</feature>
<feature type="chain" id="PRO_5022114395" evidence="3">
    <location>
        <begin position="25"/>
        <end position="220"/>
    </location>
</feature>
<dbReference type="RefSeq" id="WP_145202539.1">
    <property type="nucleotide sequence ID" value="NZ_CP036267.1"/>
</dbReference>
<feature type="coiled-coil region" evidence="1">
    <location>
        <begin position="62"/>
        <end position="96"/>
    </location>
</feature>
<protein>
    <submittedName>
        <fullName evidence="4">Uncharacterized protein</fullName>
    </submittedName>
</protein>
<keyword evidence="1" id="KW-0175">Coiled coil</keyword>
<dbReference type="KEGG" id="tpol:Mal48_37630"/>
<feature type="compositionally biased region" description="Pro residues" evidence="2">
    <location>
        <begin position="180"/>
        <end position="192"/>
    </location>
</feature>
<gene>
    <name evidence="4" type="ORF">Mal48_37630</name>
</gene>
<evidence type="ECO:0000256" key="1">
    <source>
        <dbReference type="SAM" id="Coils"/>
    </source>
</evidence>
<sequence precursor="true">MFAKMTTIASSIALLTLLGSTAQASEHNARYRHLDDIVFAAYVDARELRWELHDDFIASHDYEHLLEDADAILTSLQKLERTILRENSDLTIAREADLVQRNLSTLTRHLNGSDFARGRHERHRTTYNGRGYVFSPETQHVGRTHVRTALRLIAKIEDALAHLRDEVRPISHHHRSTPPRAVPVPQPQPGPILVPRNSSYRPDRSVEIPVGNHRSLRIGF</sequence>
<reference evidence="4 5" key="1">
    <citation type="submission" date="2019-02" db="EMBL/GenBank/DDBJ databases">
        <title>Deep-cultivation of Planctomycetes and their phenomic and genomic characterization uncovers novel biology.</title>
        <authorList>
            <person name="Wiegand S."/>
            <person name="Jogler M."/>
            <person name="Boedeker C."/>
            <person name="Pinto D."/>
            <person name="Vollmers J."/>
            <person name="Rivas-Marin E."/>
            <person name="Kohn T."/>
            <person name="Peeters S.H."/>
            <person name="Heuer A."/>
            <person name="Rast P."/>
            <person name="Oberbeckmann S."/>
            <person name="Bunk B."/>
            <person name="Jeske O."/>
            <person name="Meyerdierks A."/>
            <person name="Storesund J.E."/>
            <person name="Kallscheuer N."/>
            <person name="Luecker S."/>
            <person name="Lage O.M."/>
            <person name="Pohl T."/>
            <person name="Merkel B.J."/>
            <person name="Hornburger P."/>
            <person name="Mueller R.-W."/>
            <person name="Bruemmer F."/>
            <person name="Labrenz M."/>
            <person name="Spormann A.M."/>
            <person name="Op den Camp H."/>
            <person name="Overmann J."/>
            <person name="Amann R."/>
            <person name="Jetten M.S.M."/>
            <person name="Mascher T."/>
            <person name="Medema M.H."/>
            <person name="Devos D.P."/>
            <person name="Kaster A.-K."/>
            <person name="Ovreas L."/>
            <person name="Rohde M."/>
            <person name="Galperin M.Y."/>
            <person name="Jogler C."/>
        </authorList>
    </citation>
    <scope>NUCLEOTIDE SEQUENCE [LARGE SCALE GENOMIC DNA]</scope>
    <source>
        <strain evidence="4 5">Mal48</strain>
    </source>
</reference>
<proteinExistence type="predicted"/>
<organism evidence="4 5">
    <name type="scientific">Thalassoglobus polymorphus</name>
    <dbReference type="NCBI Taxonomy" id="2527994"/>
    <lineage>
        <taxon>Bacteria</taxon>
        <taxon>Pseudomonadati</taxon>
        <taxon>Planctomycetota</taxon>
        <taxon>Planctomycetia</taxon>
        <taxon>Planctomycetales</taxon>
        <taxon>Planctomycetaceae</taxon>
        <taxon>Thalassoglobus</taxon>
    </lineage>
</organism>
<dbReference type="EMBL" id="CP036267">
    <property type="protein sequence ID" value="QDT34502.1"/>
    <property type="molecule type" value="Genomic_DNA"/>
</dbReference>
<evidence type="ECO:0000313" key="5">
    <source>
        <dbReference type="Proteomes" id="UP000315724"/>
    </source>
</evidence>
<keyword evidence="3" id="KW-0732">Signal</keyword>
<dbReference type="OrthoDB" id="285833at2"/>
<dbReference type="Proteomes" id="UP000315724">
    <property type="component" value="Chromosome"/>
</dbReference>
<evidence type="ECO:0000256" key="2">
    <source>
        <dbReference type="SAM" id="MobiDB-lite"/>
    </source>
</evidence>
<evidence type="ECO:0000313" key="4">
    <source>
        <dbReference type="EMBL" id="QDT34502.1"/>
    </source>
</evidence>